<evidence type="ECO:0000256" key="2">
    <source>
        <dbReference type="ARBA" id="ARBA00022692"/>
    </source>
</evidence>
<dbReference type="InterPro" id="IPR047817">
    <property type="entry name" value="ABC2_TM_bact-type"/>
</dbReference>
<keyword evidence="4 5" id="KW-0472">Membrane</keyword>
<evidence type="ECO:0000256" key="4">
    <source>
        <dbReference type="ARBA" id="ARBA00023136"/>
    </source>
</evidence>
<evidence type="ECO:0000313" key="7">
    <source>
        <dbReference type="EMBL" id="GGD12711.1"/>
    </source>
</evidence>
<evidence type="ECO:0000256" key="3">
    <source>
        <dbReference type="ARBA" id="ARBA00022989"/>
    </source>
</evidence>
<reference evidence="7" key="1">
    <citation type="journal article" date="2014" name="Int. J. Syst. Evol. Microbiol.">
        <title>Complete genome sequence of Corynebacterium casei LMG S-19264T (=DSM 44701T), isolated from a smear-ripened cheese.</title>
        <authorList>
            <consortium name="US DOE Joint Genome Institute (JGI-PGF)"/>
            <person name="Walter F."/>
            <person name="Albersmeier A."/>
            <person name="Kalinowski J."/>
            <person name="Ruckert C."/>
        </authorList>
    </citation>
    <scope>NUCLEOTIDE SEQUENCE</scope>
    <source>
        <strain evidence="7">CGMCC 1.12921</strain>
    </source>
</reference>
<accession>A0A8J2Y411</accession>
<reference evidence="7" key="2">
    <citation type="submission" date="2020-09" db="EMBL/GenBank/DDBJ databases">
        <authorList>
            <person name="Sun Q."/>
            <person name="Zhou Y."/>
        </authorList>
    </citation>
    <scope>NUCLEOTIDE SEQUENCE</scope>
    <source>
        <strain evidence="7">CGMCC 1.12921</strain>
    </source>
</reference>
<comment type="similarity">
    <text evidence="5">Belongs to the ABC-2 integral membrane protein family.</text>
</comment>
<name>A0A8J2Y411_9PROT</name>
<protein>
    <recommendedName>
        <fullName evidence="5">Transport permease protein</fullName>
    </recommendedName>
</protein>
<dbReference type="PANTHER" id="PTHR43332">
    <property type="entry name" value="INNER MEMBRANE TRANSPORT PERMEASE YADH-RELATED"/>
    <property type="match status" value="1"/>
</dbReference>
<feature type="domain" description="ABC transmembrane type-2" evidence="6">
    <location>
        <begin position="45"/>
        <end position="284"/>
    </location>
</feature>
<dbReference type="InterPro" id="IPR052522">
    <property type="entry name" value="ABC-2_transport_permease"/>
</dbReference>
<dbReference type="GO" id="GO:0140359">
    <property type="term" value="F:ABC-type transporter activity"/>
    <property type="evidence" value="ECO:0007669"/>
    <property type="project" value="InterPro"/>
</dbReference>
<dbReference type="InterPro" id="IPR013525">
    <property type="entry name" value="ABC2_TM"/>
</dbReference>
<gene>
    <name evidence="7" type="ORF">GCM10011342_21860</name>
</gene>
<feature type="transmembrane region" description="Helical" evidence="5">
    <location>
        <begin position="173"/>
        <end position="194"/>
    </location>
</feature>
<evidence type="ECO:0000313" key="8">
    <source>
        <dbReference type="Proteomes" id="UP000613582"/>
    </source>
</evidence>
<comment type="subcellular location">
    <subcellularLocation>
        <location evidence="5">Cell inner membrane</location>
        <topology evidence="5">Multi-pass membrane protein</topology>
    </subcellularLocation>
    <subcellularLocation>
        <location evidence="1">Membrane</location>
        <topology evidence="1">Multi-pass membrane protein</topology>
    </subcellularLocation>
</comment>
<evidence type="ECO:0000256" key="1">
    <source>
        <dbReference type="ARBA" id="ARBA00004141"/>
    </source>
</evidence>
<feature type="transmembrane region" description="Helical" evidence="5">
    <location>
        <begin position="134"/>
        <end position="161"/>
    </location>
</feature>
<evidence type="ECO:0000259" key="6">
    <source>
        <dbReference type="PROSITE" id="PS51012"/>
    </source>
</evidence>
<keyword evidence="5" id="KW-1003">Cell membrane</keyword>
<keyword evidence="3 5" id="KW-1133">Transmembrane helix</keyword>
<dbReference type="Pfam" id="PF01061">
    <property type="entry name" value="ABC2_membrane"/>
    <property type="match status" value="1"/>
</dbReference>
<dbReference type="EMBL" id="BMGH01000001">
    <property type="protein sequence ID" value="GGD12711.1"/>
    <property type="molecule type" value="Genomic_DNA"/>
</dbReference>
<organism evidence="7 8">
    <name type="scientific">Aquisalinus flavus</name>
    <dbReference type="NCBI Taxonomy" id="1526572"/>
    <lineage>
        <taxon>Bacteria</taxon>
        <taxon>Pseudomonadati</taxon>
        <taxon>Pseudomonadota</taxon>
        <taxon>Alphaproteobacteria</taxon>
        <taxon>Parvularculales</taxon>
        <taxon>Parvularculaceae</taxon>
        <taxon>Aquisalinus</taxon>
    </lineage>
</organism>
<feature type="transmembrane region" description="Helical" evidence="5">
    <location>
        <begin position="81"/>
        <end position="103"/>
    </location>
</feature>
<keyword evidence="5" id="KW-0813">Transport</keyword>
<dbReference type="PANTHER" id="PTHR43332:SF1">
    <property type="entry name" value="TRANSPORT PERMEASE PROTEIN"/>
    <property type="match status" value="1"/>
</dbReference>
<dbReference type="PROSITE" id="PS51012">
    <property type="entry name" value="ABC_TM2"/>
    <property type="match status" value="1"/>
</dbReference>
<feature type="transmembrane region" description="Helical" evidence="5">
    <location>
        <begin position="46"/>
        <end position="69"/>
    </location>
</feature>
<dbReference type="InterPro" id="IPR000412">
    <property type="entry name" value="ABC_2_transport"/>
</dbReference>
<sequence length="289" mass="31385">MAANSETIVDAHTVKSSAFGERRFGHVNWLGLWTLYKKEVHRFIKVAFQTVFAPIISTLLFLLVFMGAWGARGTGIEMEGVTLAVTQFLPPGLIMMAILSNAFQNSSSSLIIAKVQGSLVDVLMPPLSAAELTVAFVAGAATRGLLVGFVTALTVFGFSLLGEPMEVVHLWPILYFSVQAAIFLGALGAIGGMWAEKFDQLALIQNFVITPLTFLSGTFYSMRSPWLPDWLLAFSHVNPVFYLIDGFRYGFIGVSDASPVIGAIVVMVLNIATCVLTFLLFKAGYKLKS</sequence>
<feature type="transmembrane region" description="Helical" evidence="5">
    <location>
        <begin position="201"/>
        <end position="222"/>
    </location>
</feature>
<proteinExistence type="inferred from homology"/>
<dbReference type="Proteomes" id="UP000613582">
    <property type="component" value="Unassembled WGS sequence"/>
</dbReference>
<dbReference type="RefSeq" id="WP_188158386.1">
    <property type="nucleotide sequence ID" value="NZ_BMGH01000001.1"/>
</dbReference>
<feature type="transmembrane region" description="Helical" evidence="5">
    <location>
        <begin position="260"/>
        <end position="281"/>
    </location>
</feature>
<dbReference type="PIRSF" id="PIRSF006648">
    <property type="entry name" value="DrrB"/>
    <property type="match status" value="1"/>
</dbReference>
<comment type="caution">
    <text evidence="7">The sequence shown here is derived from an EMBL/GenBank/DDBJ whole genome shotgun (WGS) entry which is preliminary data.</text>
</comment>
<evidence type="ECO:0000256" key="5">
    <source>
        <dbReference type="RuleBase" id="RU361157"/>
    </source>
</evidence>
<dbReference type="AlphaFoldDB" id="A0A8J2Y411"/>
<dbReference type="GO" id="GO:0043190">
    <property type="term" value="C:ATP-binding cassette (ABC) transporter complex"/>
    <property type="evidence" value="ECO:0007669"/>
    <property type="project" value="InterPro"/>
</dbReference>
<keyword evidence="2 5" id="KW-0812">Transmembrane</keyword>
<keyword evidence="8" id="KW-1185">Reference proteome</keyword>